<feature type="non-terminal residue" evidence="1">
    <location>
        <position position="1"/>
    </location>
</feature>
<feature type="non-terminal residue" evidence="1">
    <location>
        <position position="462"/>
    </location>
</feature>
<dbReference type="STRING" id="5539.A0A3E2H0M4"/>
<dbReference type="AlphaFoldDB" id="A0A3E2H0M4"/>
<name>A0A3E2H0M4_SCYLI</name>
<evidence type="ECO:0000313" key="2">
    <source>
        <dbReference type="Proteomes" id="UP000258309"/>
    </source>
</evidence>
<organism evidence="1 2">
    <name type="scientific">Scytalidium lignicola</name>
    <name type="common">Hyphomycete</name>
    <dbReference type="NCBI Taxonomy" id="5539"/>
    <lineage>
        <taxon>Eukaryota</taxon>
        <taxon>Fungi</taxon>
        <taxon>Dikarya</taxon>
        <taxon>Ascomycota</taxon>
        <taxon>Pezizomycotina</taxon>
        <taxon>Leotiomycetes</taxon>
        <taxon>Leotiomycetes incertae sedis</taxon>
        <taxon>Scytalidium</taxon>
    </lineage>
</organism>
<proteinExistence type="predicted"/>
<sequence length="462" mass="51218">MYPKVSKFIVRAILLSFVLFVFLYFKLGAISVNTHSNPFNPAHLSQAQEQRTEILTEENGCPPLEKVTDSGYANDFPLGFTIRNQTDADKLKKCHTFKGFLNIDSANVSLPIIIDGPIRIIGSLNMRLKHAPFNSLTMKTLAHVDGDIVLIQLGIGRVEPLSYFTVLNFPVLRSVTNAFTIMGFTSLQTINILALEDVGLFTIFTMRALHTLNAPKLHRTGSMHLYTLPSLKQLSFDVGLNGTVRSLSILGTGLTRIENLLLDEIGLLSIWDNKDLTTVILSSVTSITSLKVTDNSKDSVLDLPKLSQVTDEMVISGLCKINIPLLQQIGELDVGAHAVQERISGDEPPSCQNCLPTYLSVFSAPTLNSIQGDLTFDTSPGLWNINLPVLKSVGNIEIMHTGAVDVMNGIKMPKLQRAKNVRILGSKPHCEVFDDLKDRSVIMGDYYCHINKNTRWTYMFWP</sequence>
<dbReference type="EMBL" id="NCSJ02000231">
    <property type="protein sequence ID" value="RFU26960.1"/>
    <property type="molecule type" value="Genomic_DNA"/>
</dbReference>
<accession>A0A3E2H0M4</accession>
<dbReference type="OrthoDB" id="536881at2759"/>
<reference evidence="1 2" key="1">
    <citation type="submission" date="2018-05" db="EMBL/GenBank/DDBJ databases">
        <title>Draft genome sequence of Scytalidium lignicola DSM 105466, a ubiquitous saprotrophic fungus.</title>
        <authorList>
            <person name="Buettner E."/>
            <person name="Gebauer A.M."/>
            <person name="Hofrichter M."/>
            <person name="Liers C."/>
            <person name="Kellner H."/>
        </authorList>
    </citation>
    <scope>NUCLEOTIDE SEQUENCE [LARGE SCALE GENOMIC DNA]</scope>
    <source>
        <strain evidence="1 2">DSM 105466</strain>
    </source>
</reference>
<keyword evidence="2" id="KW-1185">Reference proteome</keyword>
<dbReference type="Proteomes" id="UP000258309">
    <property type="component" value="Unassembled WGS sequence"/>
</dbReference>
<comment type="caution">
    <text evidence="1">The sequence shown here is derived from an EMBL/GenBank/DDBJ whole genome shotgun (WGS) entry which is preliminary data.</text>
</comment>
<gene>
    <name evidence="1" type="ORF">B7463_g9391</name>
</gene>
<protein>
    <submittedName>
        <fullName evidence="1">Uncharacterized protein</fullName>
    </submittedName>
</protein>
<evidence type="ECO:0000313" key="1">
    <source>
        <dbReference type="EMBL" id="RFU26960.1"/>
    </source>
</evidence>